<dbReference type="Proteomes" id="UP000604046">
    <property type="component" value="Unassembled WGS sequence"/>
</dbReference>
<evidence type="ECO:0000313" key="3">
    <source>
        <dbReference type="EMBL" id="CAE6914391.1"/>
    </source>
</evidence>
<dbReference type="PANTHER" id="PTHR47936">
    <property type="entry name" value="PPR_LONG DOMAIN-CONTAINING PROTEIN"/>
    <property type="match status" value="1"/>
</dbReference>
<protein>
    <recommendedName>
        <fullName evidence="5">Pentatricopeptide repeat-containing protein, chloroplastic</fullName>
    </recommendedName>
</protein>
<dbReference type="EMBL" id="CAJNDS010000005">
    <property type="protein sequence ID" value="CAE6914391.1"/>
    <property type="molecule type" value="Genomic_DNA"/>
</dbReference>
<evidence type="ECO:0008006" key="5">
    <source>
        <dbReference type="Google" id="ProtNLM"/>
    </source>
</evidence>
<dbReference type="OrthoDB" id="185373at2759"/>
<sequence>MQCLRQEASCADAQEDAIIRLTCKNRRRGTVALRKLAKDGNPEVVDRVLQGVAKCLAETDVILQSVLITACAECGDWQLAMSSFRAMQIQALKPDDVSCNSVMQVSGKSGSWEAGATMMESDENSQMSSKSLRVAIALCGDRGRWAFALSCLNEALQKHVEPSLGCFNAAIAACRSCWTLPLQLLAELHKAQVKPDLVSCNAAIATDTVAGRATSTWTTAVHLLTCSMGLGLQLRQVSFCAAINACTSEWKQAVALLRGALDFQLALDHRMMTAALMASGLSWKLALRIWADVRLSMRPDVLCLNSVLKACTSSKSWHAAARCLYEAVGLRLKFDEMSFNTVAGQSLRPMGKGSWQSADVRNNSGLKSLEAIGSSCMRACAAGPGACNDAGHWKLALAILSSMTAYAVDLSRVSWNTAIASCQLCSQWQLALSIVLTMQDKSVRPDSASFASAICCCAGKQWRWALRLWHMLRDEKTSPNQICLNSFINVFEKSSSWKHAVETLRAMPLHMLTADDASYNSAVAACQRRLQWHRVLWTFHHMDKSLLDEVTYNEAVSAAKHAADWPMALALLQQMKLSRLQPFALTHEAAVTSCLDHAQAIAARTLLEETGVQWLNILARSRP</sequence>
<organism evidence="3 4">
    <name type="scientific">Symbiodinium natans</name>
    <dbReference type="NCBI Taxonomy" id="878477"/>
    <lineage>
        <taxon>Eukaryota</taxon>
        <taxon>Sar</taxon>
        <taxon>Alveolata</taxon>
        <taxon>Dinophyceae</taxon>
        <taxon>Suessiales</taxon>
        <taxon>Symbiodiniaceae</taxon>
        <taxon>Symbiodinium</taxon>
    </lineage>
</organism>
<dbReference type="PROSITE" id="PS51375">
    <property type="entry name" value="PPR"/>
    <property type="match status" value="2"/>
</dbReference>
<comment type="caution">
    <text evidence="3">The sequence shown here is derived from an EMBL/GenBank/DDBJ whole genome shotgun (WGS) entry which is preliminary data.</text>
</comment>
<keyword evidence="1" id="KW-0677">Repeat</keyword>
<dbReference type="InterPro" id="IPR011990">
    <property type="entry name" value="TPR-like_helical_dom_sf"/>
</dbReference>
<dbReference type="InterPro" id="IPR002885">
    <property type="entry name" value="PPR_rpt"/>
</dbReference>
<feature type="repeat" description="PPR" evidence="2">
    <location>
        <begin position="548"/>
        <end position="582"/>
    </location>
</feature>
<reference evidence="3" key="1">
    <citation type="submission" date="2021-02" db="EMBL/GenBank/DDBJ databases">
        <authorList>
            <person name="Dougan E. K."/>
            <person name="Rhodes N."/>
            <person name="Thang M."/>
            <person name="Chan C."/>
        </authorList>
    </citation>
    <scope>NUCLEOTIDE SEQUENCE</scope>
</reference>
<dbReference type="PANTHER" id="PTHR47936:SF1">
    <property type="entry name" value="PENTATRICOPEPTIDE REPEAT-CONTAINING PROTEIN GUN1, CHLOROPLASTIC"/>
    <property type="match status" value="1"/>
</dbReference>
<proteinExistence type="predicted"/>
<dbReference type="AlphaFoldDB" id="A0A812G6H5"/>
<evidence type="ECO:0000256" key="1">
    <source>
        <dbReference type="ARBA" id="ARBA00022737"/>
    </source>
</evidence>
<feature type="repeat" description="PPR" evidence="2">
    <location>
        <begin position="60"/>
        <end position="94"/>
    </location>
</feature>
<evidence type="ECO:0000256" key="2">
    <source>
        <dbReference type="PROSITE-ProRule" id="PRU00708"/>
    </source>
</evidence>
<gene>
    <name evidence="3" type="ORF">SNAT2548_LOCUS228</name>
</gene>
<keyword evidence="4" id="KW-1185">Reference proteome</keyword>
<evidence type="ECO:0000313" key="4">
    <source>
        <dbReference type="Proteomes" id="UP000604046"/>
    </source>
</evidence>
<name>A0A812G6H5_9DINO</name>
<dbReference type="Gene3D" id="1.25.40.10">
    <property type="entry name" value="Tetratricopeptide repeat domain"/>
    <property type="match status" value="4"/>
</dbReference>
<accession>A0A812G6H5</accession>